<evidence type="ECO:0008006" key="5">
    <source>
        <dbReference type="Google" id="ProtNLM"/>
    </source>
</evidence>
<keyword evidence="2" id="KW-0812">Transmembrane</keyword>
<feature type="transmembrane region" description="Helical" evidence="2">
    <location>
        <begin position="302"/>
        <end position="327"/>
    </location>
</feature>
<organism evidence="3 4">
    <name type="scientific">Pseudonocardia zijingensis</name>
    <dbReference type="NCBI Taxonomy" id="153376"/>
    <lineage>
        <taxon>Bacteria</taxon>
        <taxon>Bacillati</taxon>
        <taxon>Actinomycetota</taxon>
        <taxon>Actinomycetes</taxon>
        <taxon>Pseudonocardiales</taxon>
        <taxon>Pseudonocardiaceae</taxon>
        <taxon>Pseudonocardia</taxon>
    </lineage>
</organism>
<feature type="transmembrane region" description="Helical" evidence="2">
    <location>
        <begin position="27"/>
        <end position="50"/>
    </location>
</feature>
<sequence>MSARTEAEADGLDLTPTAPAPDRPGRLVRVAVAAGEVLASAGAALLSVQLSSSVDIDPLNRVGQVSGLAALDLRFVLLGLAVLAACVTTARFPRVFAVVSRLACAAVAGLATGLVAGGVVLALHGTSWGLFANWGDAGQLIRWADDIVAGRGVPPDYPPVALHMIALWSEITGDSTAGGLRASQVVGTALFGPLAYLSWRLVLPAPWALAVALVAAMPLLEPYKPYTTVVLVALVPLLIAFLRVLHRAATTGWTRIVVTGAVAGLALGALFCVYSGWFLWSAPGALAAVLVRFPWRAPLRGLALLGPAAAGLVAVAWPHLFGLLAAAGTVQDRYFYFDTNVEPAYIAMWRNDLPGNVGPWPPPGELAGVGVFTALLVVGLGVAVAVAGRRTAVIAVGALLAGAWVLRLAIASQMYATQTVQLYPRTTAEILFCLLLMAVFAARYGGKRLHDAWRARTAAGNGGVPRNATPVIGAICAALLLGLSMGSATADRYLPRHDKSVGLLAYVAQHVRQPDGTCPRFSGPNGCAPDPGALLRGEWRPGGDPGSPGGG</sequence>
<feature type="transmembrane region" description="Helical" evidence="2">
    <location>
        <begin position="393"/>
        <end position="416"/>
    </location>
</feature>
<feature type="transmembrane region" description="Helical" evidence="2">
    <location>
        <begin position="252"/>
        <end position="271"/>
    </location>
</feature>
<keyword evidence="2" id="KW-0472">Membrane</keyword>
<feature type="transmembrane region" description="Helical" evidence="2">
    <location>
        <begin position="98"/>
        <end position="123"/>
    </location>
</feature>
<feature type="transmembrane region" description="Helical" evidence="2">
    <location>
        <begin position="226"/>
        <end position="245"/>
    </location>
</feature>
<keyword evidence="2" id="KW-1133">Transmembrane helix</keyword>
<keyword evidence="4" id="KW-1185">Reference proteome</keyword>
<evidence type="ECO:0000256" key="1">
    <source>
        <dbReference type="SAM" id="MobiDB-lite"/>
    </source>
</evidence>
<evidence type="ECO:0000313" key="4">
    <source>
        <dbReference type="Proteomes" id="UP001499967"/>
    </source>
</evidence>
<feature type="region of interest" description="Disordered" evidence="1">
    <location>
        <begin position="1"/>
        <end position="20"/>
    </location>
</feature>
<proteinExistence type="predicted"/>
<feature type="transmembrane region" description="Helical" evidence="2">
    <location>
        <begin position="428"/>
        <end position="446"/>
    </location>
</feature>
<gene>
    <name evidence="3" type="ORF">GCM10009559_29400</name>
</gene>
<feature type="transmembrane region" description="Helical" evidence="2">
    <location>
        <begin position="201"/>
        <end position="220"/>
    </location>
</feature>
<accession>A0ABP4AHI3</accession>
<evidence type="ECO:0000256" key="2">
    <source>
        <dbReference type="SAM" id="Phobius"/>
    </source>
</evidence>
<comment type="caution">
    <text evidence="3">The sequence shown here is derived from an EMBL/GenBank/DDBJ whole genome shotgun (WGS) entry which is preliminary data.</text>
</comment>
<name>A0ABP4AHI3_9PSEU</name>
<feature type="transmembrane region" description="Helical" evidence="2">
    <location>
        <begin position="366"/>
        <end position="386"/>
    </location>
</feature>
<evidence type="ECO:0000313" key="3">
    <source>
        <dbReference type="EMBL" id="GAA0936757.1"/>
    </source>
</evidence>
<dbReference type="Proteomes" id="UP001499967">
    <property type="component" value="Unassembled WGS sequence"/>
</dbReference>
<feature type="transmembrane region" description="Helical" evidence="2">
    <location>
        <begin position="71"/>
        <end position="92"/>
    </location>
</feature>
<dbReference type="EMBL" id="BAAAHP010000078">
    <property type="protein sequence ID" value="GAA0936757.1"/>
    <property type="molecule type" value="Genomic_DNA"/>
</dbReference>
<reference evidence="4" key="1">
    <citation type="journal article" date="2019" name="Int. J. Syst. Evol. Microbiol.">
        <title>The Global Catalogue of Microorganisms (GCM) 10K type strain sequencing project: providing services to taxonomists for standard genome sequencing and annotation.</title>
        <authorList>
            <consortium name="The Broad Institute Genomics Platform"/>
            <consortium name="The Broad Institute Genome Sequencing Center for Infectious Disease"/>
            <person name="Wu L."/>
            <person name="Ma J."/>
        </authorList>
    </citation>
    <scope>NUCLEOTIDE SEQUENCE [LARGE SCALE GENOMIC DNA]</scope>
    <source>
        <strain evidence="4">JCM 11117</strain>
    </source>
</reference>
<protein>
    <recommendedName>
        <fullName evidence="5">Galactan 5-O-arabinofuranosyltransferase</fullName>
    </recommendedName>
</protein>
<dbReference type="RefSeq" id="WP_343941923.1">
    <property type="nucleotide sequence ID" value="NZ_BAAAHP010000078.1"/>
</dbReference>
<feature type="region of interest" description="Disordered" evidence="1">
    <location>
        <begin position="517"/>
        <end position="551"/>
    </location>
</feature>